<evidence type="ECO:0000313" key="3">
    <source>
        <dbReference type="Proteomes" id="UP001189429"/>
    </source>
</evidence>
<feature type="region of interest" description="Disordered" evidence="1">
    <location>
        <begin position="165"/>
        <end position="278"/>
    </location>
</feature>
<feature type="compositionally biased region" description="Basic residues" evidence="1">
    <location>
        <begin position="222"/>
        <end position="233"/>
    </location>
</feature>
<dbReference type="EMBL" id="CAUYUJ010001898">
    <property type="protein sequence ID" value="CAK0798209.1"/>
    <property type="molecule type" value="Genomic_DNA"/>
</dbReference>
<organism evidence="2 3">
    <name type="scientific">Prorocentrum cordatum</name>
    <dbReference type="NCBI Taxonomy" id="2364126"/>
    <lineage>
        <taxon>Eukaryota</taxon>
        <taxon>Sar</taxon>
        <taxon>Alveolata</taxon>
        <taxon>Dinophyceae</taxon>
        <taxon>Prorocentrales</taxon>
        <taxon>Prorocentraceae</taxon>
        <taxon>Prorocentrum</taxon>
    </lineage>
</organism>
<name>A0ABN9Q132_9DINO</name>
<sequence length="278" mass="29101">MFAGKMPKCNVFVQVVDHNVFDDSTVLQVTLVPTSGENSTRVAQYIQSESGIRSMSLLLEDAMSSMTILADIATGAVTLHSLKEAGQDGHLQHTVADVTQGSSAIPMGATTIGKGDVITIGPEGREELTVVSHNNGSLEVRPPLSRSYPTGTIVIRIPPRFEEEIASETTSAPASPSDDAEADIASEPASAATPAPSDVAELSDGPTSAPTPAPTSAPAPHPRPRQGMRKSSSRQHQGGEVTSRRASPSATCPETSWMLGAGPWWRARSGRPTPTLST</sequence>
<gene>
    <name evidence="2" type="ORF">PCOR1329_LOCUS7034</name>
</gene>
<accession>A0ABN9Q132</accession>
<feature type="compositionally biased region" description="Low complexity" evidence="1">
    <location>
        <begin position="185"/>
        <end position="197"/>
    </location>
</feature>
<evidence type="ECO:0000313" key="2">
    <source>
        <dbReference type="EMBL" id="CAK0798209.1"/>
    </source>
</evidence>
<protein>
    <submittedName>
        <fullName evidence="2">Uncharacterized protein</fullName>
    </submittedName>
</protein>
<feature type="compositionally biased region" description="Low complexity" evidence="1">
    <location>
        <begin position="167"/>
        <end position="177"/>
    </location>
</feature>
<reference evidence="2" key="1">
    <citation type="submission" date="2023-10" db="EMBL/GenBank/DDBJ databases">
        <authorList>
            <person name="Chen Y."/>
            <person name="Shah S."/>
            <person name="Dougan E. K."/>
            <person name="Thang M."/>
            <person name="Chan C."/>
        </authorList>
    </citation>
    <scope>NUCLEOTIDE SEQUENCE [LARGE SCALE GENOMIC DNA]</scope>
</reference>
<proteinExistence type="predicted"/>
<evidence type="ECO:0000256" key="1">
    <source>
        <dbReference type="SAM" id="MobiDB-lite"/>
    </source>
</evidence>
<comment type="caution">
    <text evidence="2">The sequence shown here is derived from an EMBL/GenBank/DDBJ whole genome shotgun (WGS) entry which is preliminary data.</text>
</comment>
<dbReference type="Proteomes" id="UP001189429">
    <property type="component" value="Unassembled WGS sequence"/>
</dbReference>
<feature type="compositionally biased region" description="Polar residues" evidence="1">
    <location>
        <begin position="244"/>
        <end position="254"/>
    </location>
</feature>
<feature type="compositionally biased region" description="Pro residues" evidence="1">
    <location>
        <begin position="209"/>
        <end position="221"/>
    </location>
</feature>
<keyword evidence="3" id="KW-1185">Reference proteome</keyword>